<dbReference type="OrthoDB" id="392925at2759"/>
<sequence length="260" mass="29205">MKELEEWALRFGFTQEEIDSSLKTAAFEGIEVTADWLLLQLTEEAGDALAKRYKEAAGPTKAPPKDGFRPIVIDGCNVAMSYGLKERFSCMGIRKCVDYFKKLGHTDINVIMPSYFKDDPKVTSSGVRIIHQEVLKHLEDDGMIFWTPSAKINGRLVVCYDDRFILGMAQDKDGVIISNDEYRDLVKDDEELRTFVEDRLLMYAFLGTTFMVPDDTLGDCGPDTASLLRVGPKSTKGKSCPYGIRCTYGIHCKYAHDVLA</sequence>
<dbReference type="InterPro" id="IPR021869">
    <property type="entry name" value="RNase_Zc3h12_NYN"/>
</dbReference>
<evidence type="ECO:0000313" key="2">
    <source>
        <dbReference type="EMBL" id="TKR94949.1"/>
    </source>
</evidence>
<reference evidence="2 3" key="2">
    <citation type="journal article" date="2019" name="G3 (Bethesda)">
        <title>Hybrid Assembly of the Genome of the Entomopathogenic Nematode Steinernema carpocapsae Identifies the X-Chromosome.</title>
        <authorList>
            <person name="Serra L."/>
            <person name="Macchietto M."/>
            <person name="Macias-Munoz A."/>
            <person name="McGill C.J."/>
            <person name="Rodriguez I.M."/>
            <person name="Rodriguez B."/>
            <person name="Murad R."/>
            <person name="Mortazavi A."/>
        </authorList>
    </citation>
    <scope>NUCLEOTIDE SEQUENCE [LARGE SCALE GENOMIC DNA]</scope>
    <source>
        <strain evidence="2 3">ALL</strain>
    </source>
</reference>
<proteinExistence type="predicted"/>
<dbReference type="InterPro" id="IPR051101">
    <property type="entry name" value="ZC3H12/N4BP1_RNase_Reg"/>
</dbReference>
<dbReference type="GO" id="GO:0036464">
    <property type="term" value="C:cytoplasmic ribonucleoprotein granule"/>
    <property type="evidence" value="ECO:0007669"/>
    <property type="project" value="TreeGrafter"/>
</dbReference>
<dbReference type="FunFam" id="3.40.50.11980:FF:000001">
    <property type="entry name" value="ZC3H12A isoform 1"/>
    <property type="match status" value="1"/>
</dbReference>
<dbReference type="GO" id="GO:0004521">
    <property type="term" value="F:RNA endonuclease activity"/>
    <property type="evidence" value="ECO:0007669"/>
    <property type="project" value="TreeGrafter"/>
</dbReference>
<dbReference type="PANTHER" id="PTHR12876">
    <property type="entry name" value="N4BP1-RELATED"/>
    <property type="match status" value="1"/>
</dbReference>
<dbReference type="STRING" id="34508.A0A4U5PEK9"/>
<accession>A0A4U5PEK9</accession>
<dbReference type="GO" id="GO:0005634">
    <property type="term" value="C:nucleus"/>
    <property type="evidence" value="ECO:0007669"/>
    <property type="project" value="TreeGrafter"/>
</dbReference>
<dbReference type="AlphaFoldDB" id="A0A4U5PEK9"/>
<evidence type="ECO:0000259" key="1">
    <source>
        <dbReference type="Pfam" id="PF11977"/>
    </source>
</evidence>
<comment type="caution">
    <text evidence="2">The sequence shown here is derived from an EMBL/GenBank/DDBJ whole genome shotgun (WGS) entry which is preliminary data.</text>
</comment>
<evidence type="ECO:0000313" key="3">
    <source>
        <dbReference type="Proteomes" id="UP000298663"/>
    </source>
</evidence>
<organism evidence="2 3">
    <name type="scientific">Steinernema carpocapsae</name>
    <name type="common">Entomopathogenic nematode</name>
    <dbReference type="NCBI Taxonomy" id="34508"/>
    <lineage>
        <taxon>Eukaryota</taxon>
        <taxon>Metazoa</taxon>
        <taxon>Ecdysozoa</taxon>
        <taxon>Nematoda</taxon>
        <taxon>Chromadorea</taxon>
        <taxon>Rhabditida</taxon>
        <taxon>Tylenchina</taxon>
        <taxon>Panagrolaimomorpha</taxon>
        <taxon>Strongyloidoidea</taxon>
        <taxon>Steinernematidae</taxon>
        <taxon>Steinernema</taxon>
    </lineage>
</organism>
<keyword evidence="3" id="KW-1185">Reference proteome</keyword>
<gene>
    <name evidence="2" type="ORF">L596_009175</name>
</gene>
<dbReference type="Pfam" id="PF11977">
    <property type="entry name" value="RNase_Zc3h12a"/>
    <property type="match status" value="1"/>
</dbReference>
<dbReference type="Gene3D" id="3.40.50.11980">
    <property type="match status" value="1"/>
</dbReference>
<name>A0A4U5PEK9_STECR</name>
<dbReference type="GO" id="GO:0003729">
    <property type="term" value="F:mRNA binding"/>
    <property type="evidence" value="ECO:0007669"/>
    <property type="project" value="TreeGrafter"/>
</dbReference>
<reference evidence="2 3" key="1">
    <citation type="journal article" date="2015" name="Genome Biol.">
        <title>Comparative genomics of Steinernema reveals deeply conserved gene regulatory networks.</title>
        <authorList>
            <person name="Dillman A.R."/>
            <person name="Macchietto M."/>
            <person name="Porter C.F."/>
            <person name="Rogers A."/>
            <person name="Williams B."/>
            <person name="Antoshechkin I."/>
            <person name="Lee M.M."/>
            <person name="Goodwin Z."/>
            <person name="Lu X."/>
            <person name="Lewis E.E."/>
            <person name="Goodrich-Blair H."/>
            <person name="Stock S.P."/>
            <person name="Adams B.J."/>
            <person name="Sternberg P.W."/>
            <person name="Mortazavi A."/>
        </authorList>
    </citation>
    <scope>NUCLEOTIDE SEQUENCE [LARGE SCALE GENOMIC DNA]</scope>
    <source>
        <strain evidence="2 3">ALL</strain>
    </source>
</reference>
<feature type="domain" description="RNase NYN" evidence="1">
    <location>
        <begin position="69"/>
        <end position="222"/>
    </location>
</feature>
<dbReference type="EMBL" id="AZBU02000002">
    <property type="protein sequence ID" value="TKR94949.1"/>
    <property type="molecule type" value="Genomic_DNA"/>
</dbReference>
<protein>
    <recommendedName>
        <fullName evidence="1">RNase NYN domain-containing protein</fullName>
    </recommendedName>
</protein>
<dbReference type="PANTHER" id="PTHR12876:SF35">
    <property type="entry name" value="LD08718P-RELATED"/>
    <property type="match status" value="1"/>
</dbReference>
<dbReference type="Proteomes" id="UP000298663">
    <property type="component" value="Unassembled WGS sequence"/>
</dbReference>